<dbReference type="InterPro" id="IPR001296">
    <property type="entry name" value="Glyco_trans_1"/>
</dbReference>
<dbReference type="PANTHER" id="PTHR46401:SF2">
    <property type="entry name" value="GLYCOSYLTRANSFERASE WBBK-RELATED"/>
    <property type="match status" value="1"/>
</dbReference>
<dbReference type="PANTHER" id="PTHR46401">
    <property type="entry name" value="GLYCOSYLTRANSFERASE WBBK-RELATED"/>
    <property type="match status" value="1"/>
</dbReference>
<accession>A0ABW5JN76</accession>
<protein>
    <submittedName>
        <fullName evidence="3">Glycosyltransferase</fullName>
        <ecNumber evidence="3">2.4.-.-</ecNumber>
    </submittedName>
</protein>
<comment type="caution">
    <text evidence="3">The sequence shown here is derived from an EMBL/GenBank/DDBJ whole genome shotgun (WGS) entry which is preliminary data.</text>
</comment>
<keyword evidence="4" id="KW-1185">Reference proteome</keyword>
<dbReference type="GO" id="GO:0016757">
    <property type="term" value="F:glycosyltransferase activity"/>
    <property type="evidence" value="ECO:0007669"/>
    <property type="project" value="UniProtKB-KW"/>
</dbReference>
<evidence type="ECO:0000313" key="4">
    <source>
        <dbReference type="Proteomes" id="UP001597460"/>
    </source>
</evidence>
<evidence type="ECO:0000259" key="2">
    <source>
        <dbReference type="Pfam" id="PF00534"/>
    </source>
</evidence>
<gene>
    <name evidence="3" type="ORF">ACFSVN_10935</name>
</gene>
<sequence length="376" mass="43306">MANILINGLNAKSGGGKSILVNYLSILSKKNKTDKYFVLTPSNVDYSQFENHFIEIIQLNKLYSNLVIYPIVYTWVLPRLLRHQNIDVVLNLADIPIKTTVKQIFLFDWPYAVYPDSQVWDLMNIKSKIIRRSKLFLFKAYSGYVDIFISQTRTIKERLSNIYGFDNITIIPNGVSEDNIDGGVYNDFNLPMGDKLLYLTYYYPHKNLEVLLPLAVRIKKHNLPYKIITTIDSTQGKGAKYFLDEISKKRLEDVIINIGSVEMKHVSSLYKQCDGLLMPTLLETYGLPYVEAMYNDVAILTSDLDFARDVCGNAAEYFIPTNSKSIFDSIEKVFNDKNLKKKLVSNGNKKIKKLPTWNDTVYEYSKIIDRFISDLK</sequence>
<dbReference type="Gene3D" id="3.40.50.2000">
    <property type="entry name" value="Glycogen Phosphorylase B"/>
    <property type="match status" value="2"/>
</dbReference>
<name>A0ABW5JN76_9BACT</name>
<organism evidence="3 4">
    <name type="scientific">Gracilimonas halophila</name>
    <dbReference type="NCBI Taxonomy" id="1834464"/>
    <lineage>
        <taxon>Bacteria</taxon>
        <taxon>Pseudomonadati</taxon>
        <taxon>Balneolota</taxon>
        <taxon>Balneolia</taxon>
        <taxon>Balneolales</taxon>
        <taxon>Balneolaceae</taxon>
        <taxon>Gracilimonas</taxon>
    </lineage>
</organism>
<dbReference type="EC" id="2.4.-.-" evidence="3"/>
<dbReference type="EMBL" id="JBHULI010000025">
    <property type="protein sequence ID" value="MFD2532963.1"/>
    <property type="molecule type" value="Genomic_DNA"/>
</dbReference>
<proteinExistence type="predicted"/>
<keyword evidence="3" id="KW-0328">Glycosyltransferase</keyword>
<evidence type="ECO:0000256" key="1">
    <source>
        <dbReference type="ARBA" id="ARBA00022679"/>
    </source>
</evidence>
<evidence type="ECO:0000313" key="3">
    <source>
        <dbReference type="EMBL" id="MFD2532963.1"/>
    </source>
</evidence>
<dbReference type="SUPFAM" id="SSF53756">
    <property type="entry name" value="UDP-Glycosyltransferase/glycogen phosphorylase"/>
    <property type="match status" value="1"/>
</dbReference>
<dbReference type="Proteomes" id="UP001597460">
    <property type="component" value="Unassembled WGS sequence"/>
</dbReference>
<dbReference type="RefSeq" id="WP_390302402.1">
    <property type="nucleotide sequence ID" value="NZ_JBHULI010000025.1"/>
</dbReference>
<reference evidence="4" key="1">
    <citation type="journal article" date="2019" name="Int. J. Syst. Evol. Microbiol.">
        <title>The Global Catalogue of Microorganisms (GCM) 10K type strain sequencing project: providing services to taxonomists for standard genome sequencing and annotation.</title>
        <authorList>
            <consortium name="The Broad Institute Genomics Platform"/>
            <consortium name="The Broad Institute Genome Sequencing Center for Infectious Disease"/>
            <person name="Wu L."/>
            <person name="Ma J."/>
        </authorList>
    </citation>
    <scope>NUCLEOTIDE SEQUENCE [LARGE SCALE GENOMIC DNA]</scope>
    <source>
        <strain evidence="4">KCTC 52042</strain>
    </source>
</reference>
<feature type="domain" description="Glycosyl transferase family 1" evidence="2">
    <location>
        <begin position="195"/>
        <end position="349"/>
    </location>
</feature>
<keyword evidence="1 3" id="KW-0808">Transferase</keyword>
<dbReference type="Pfam" id="PF00534">
    <property type="entry name" value="Glycos_transf_1"/>
    <property type="match status" value="1"/>
</dbReference>